<dbReference type="Proteomes" id="UP001162480">
    <property type="component" value="Chromosome 12"/>
</dbReference>
<organism evidence="2 3">
    <name type="scientific">Octopus vulgaris</name>
    <name type="common">Common octopus</name>
    <dbReference type="NCBI Taxonomy" id="6645"/>
    <lineage>
        <taxon>Eukaryota</taxon>
        <taxon>Metazoa</taxon>
        <taxon>Spiralia</taxon>
        <taxon>Lophotrochozoa</taxon>
        <taxon>Mollusca</taxon>
        <taxon>Cephalopoda</taxon>
        <taxon>Coleoidea</taxon>
        <taxon>Octopodiformes</taxon>
        <taxon>Octopoda</taxon>
        <taxon>Incirrata</taxon>
        <taxon>Octopodidae</taxon>
        <taxon>Octopus</taxon>
    </lineage>
</organism>
<evidence type="ECO:0000256" key="1">
    <source>
        <dbReference type="SAM" id="MobiDB-lite"/>
    </source>
</evidence>
<gene>
    <name evidence="2" type="ORF">OCTVUL_1B029763</name>
</gene>
<keyword evidence="3" id="KW-1185">Reference proteome</keyword>
<accession>A0AA36BCI9</accession>
<dbReference type="EMBL" id="OX597825">
    <property type="protein sequence ID" value="CAI9731172.1"/>
    <property type="molecule type" value="Genomic_DNA"/>
</dbReference>
<dbReference type="AlphaFoldDB" id="A0AA36BCI9"/>
<feature type="region of interest" description="Disordered" evidence="1">
    <location>
        <begin position="16"/>
        <end position="89"/>
    </location>
</feature>
<proteinExistence type="predicted"/>
<sequence>MFVKLYQEGVERLSKRKKSIWSKLPEIPGKTQSSRSANRRERSHHKKNCDLYNYKEDGVTGQDGKKNSLEEITQKTKFAEIHDPGDNGP</sequence>
<evidence type="ECO:0000313" key="2">
    <source>
        <dbReference type="EMBL" id="CAI9731172.1"/>
    </source>
</evidence>
<feature type="compositionally biased region" description="Basic and acidic residues" evidence="1">
    <location>
        <begin position="53"/>
        <end position="89"/>
    </location>
</feature>
<evidence type="ECO:0000313" key="3">
    <source>
        <dbReference type="Proteomes" id="UP001162480"/>
    </source>
</evidence>
<reference evidence="2" key="1">
    <citation type="submission" date="2023-08" db="EMBL/GenBank/DDBJ databases">
        <authorList>
            <person name="Alioto T."/>
            <person name="Alioto T."/>
            <person name="Gomez Garrido J."/>
        </authorList>
    </citation>
    <scope>NUCLEOTIDE SEQUENCE</scope>
</reference>
<name>A0AA36BCI9_OCTVU</name>
<protein>
    <submittedName>
        <fullName evidence="2">Uncharacterized protein</fullName>
    </submittedName>
</protein>